<proteinExistence type="predicted"/>
<name>A0A4Z2FT66_9TELE</name>
<dbReference type="AlphaFoldDB" id="A0A4Z2FT66"/>
<protein>
    <submittedName>
        <fullName evidence="1">Uncharacterized protein</fullName>
    </submittedName>
</protein>
<gene>
    <name evidence="1" type="ORF">EYF80_045425</name>
</gene>
<dbReference type="EMBL" id="SRLO01000907">
    <property type="protein sequence ID" value="TNN44368.1"/>
    <property type="molecule type" value="Genomic_DNA"/>
</dbReference>
<evidence type="ECO:0000313" key="2">
    <source>
        <dbReference type="Proteomes" id="UP000314294"/>
    </source>
</evidence>
<organism evidence="1 2">
    <name type="scientific">Liparis tanakae</name>
    <name type="common">Tanaka's snailfish</name>
    <dbReference type="NCBI Taxonomy" id="230148"/>
    <lineage>
        <taxon>Eukaryota</taxon>
        <taxon>Metazoa</taxon>
        <taxon>Chordata</taxon>
        <taxon>Craniata</taxon>
        <taxon>Vertebrata</taxon>
        <taxon>Euteleostomi</taxon>
        <taxon>Actinopterygii</taxon>
        <taxon>Neopterygii</taxon>
        <taxon>Teleostei</taxon>
        <taxon>Neoteleostei</taxon>
        <taxon>Acanthomorphata</taxon>
        <taxon>Eupercaria</taxon>
        <taxon>Perciformes</taxon>
        <taxon>Cottioidei</taxon>
        <taxon>Cottales</taxon>
        <taxon>Liparidae</taxon>
        <taxon>Liparis</taxon>
    </lineage>
</organism>
<keyword evidence="2" id="KW-1185">Reference proteome</keyword>
<dbReference type="Proteomes" id="UP000314294">
    <property type="component" value="Unassembled WGS sequence"/>
</dbReference>
<reference evidence="1 2" key="1">
    <citation type="submission" date="2019-03" db="EMBL/GenBank/DDBJ databases">
        <title>First draft genome of Liparis tanakae, snailfish: a comprehensive survey of snailfish specific genes.</title>
        <authorList>
            <person name="Kim W."/>
            <person name="Song I."/>
            <person name="Jeong J.-H."/>
            <person name="Kim D."/>
            <person name="Kim S."/>
            <person name="Ryu S."/>
            <person name="Song J.Y."/>
            <person name="Lee S.K."/>
        </authorList>
    </citation>
    <scope>NUCLEOTIDE SEQUENCE [LARGE SCALE GENOMIC DNA]</scope>
    <source>
        <tissue evidence="1">Muscle</tissue>
    </source>
</reference>
<sequence>MPFQWRKYMLKCPHGGPYVYHWQQLDEGKEDRKESEGGSDVEGQTYSPSVLITIIPLTFCRPALCPAMKT</sequence>
<evidence type="ECO:0000313" key="1">
    <source>
        <dbReference type="EMBL" id="TNN44368.1"/>
    </source>
</evidence>
<comment type="caution">
    <text evidence="1">The sequence shown here is derived from an EMBL/GenBank/DDBJ whole genome shotgun (WGS) entry which is preliminary data.</text>
</comment>
<accession>A0A4Z2FT66</accession>